<dbReference type="PANTHER" id="PTHR45694">
    <property type="entry name" value="GLUTAREDOXIN 2"/>
    <property type="match status" value="1"/>
</dbReference>
<feature type="signal peptide" evidence="7">
    <location>
        <begin position="1"/>
        <end position="23"/>
    </location>
</feature>
<dbReference type="KEGG" id="mnt:21389022"/>
<dbReference type="NCBIfam" id="TIGR02180">
    <property type="entry name" value="GRX_euk"/>
    <property type="match status" value="1"/>
</dbReference>
<evidence type="ECO:0000313" key="10">
    <source>
        <dbReference type="Proteomes" id="UP000030645"/>
    </source>
</evidence>
<dbReference type="InterPro" id="IPR014025">
    <property type="entry name" value="Glutaredoxin_subgr"/>
</dbReference>
<dbReference type="Gene3D" id="3.40.30.10">
    <property type="entry name" value="Glutaredoxin"/>
    <property type="match status" value="1"/>
</dbReference>
<evidence type="ECO:0000256" key="5">
    <source>
        <dbReference type="ARBA" id="ARBA00023157"/>
    </source>
</evidence>
<evidence type="ECO:0000256" key="6">
    <source>
        <dbReference type="ARBA" id="ARBA00023284"/>
    </source>
</evidence>
<dbReference type="GO" id="GO:0005737">
    <property type="term" value="C:cytoplasm"/>
    <property type="evidence" value="ECO:0007669"/>
    <property type="project" value="TreeGrafter"/>
</dbReference>
<dbReference type="InterPro" id="IPR002109">
    <property type="entry name" value="Glutaredoxin"/>
</dbReference>
<evidence type="ECO:0000256" key="3">
    <source>
        <dbReference type="ARBA" id="ARBA00022448"/>
    </source>
</evidence>
<evidence type="ECO:0000259" key="8">
    <source>
        <dbReference type="Pfam" id="PF00462"/>
    </source>
</evidence>
<proteinExistence type="inferred from homology"/>
<dbReference type="InterPro" id="IPR036249">
    <property type="entry name" value="Thioredoxin-like_sf"/>
</dbReference>
<dbReference type="PROSITE" id="PS00195">
    <property type="entry name" value="GLUTAREDOXIN_1"/>
    <property type="match status" value="1"/>
</dbReference>
<accession>W9R668</accession>
<reference evidence="10" key="1">
    <citation type="submission" date="2013-01" db="EMBL/GenBank/DDBJ databases">
        <title>Draft Genome Sequence of a Mulberry Tree, Morus notabilis C.K. Schneid.</title>
        <authorList>
            <person name="He N."/>
            <person name="Zhao S."/>
        </authorList>
    </citation>
    <scope>NUCLEOTIDE SEQUENCE</scope>
</reference>
<dbReference type="InterPro" id="IPR011899">
    <property type="entry name" value="Glutaredoxin_euk/vir"/>
</dbReference>
<evidence type="ECO:0000256" key="7">
    <source>
        <dbReference type="SAM" id="SignalP"/>
    </source>
</evidence>
<evidence type="ECO:0000256" key="2">
    <source>
        <dbReference type="ARBA" id="ARBA00007190"/>
    </source>
</evidence>
<dbReference type="PROSITE" id="PS51354">
    <property type="entry name" value="GLUTAREDOXIN_2"/>
    <property type="match status" value="1"/>
</dbReference>
<comment type="function">
    <text evidence="1">Has a glutathione-disulfide oxidoreductase activity in the presence of NADPH and glutathione reductase. Reduces low molecular weight disulfides and proteins.</text>
</comment>
<dbReference type="STRING" id="981085.W9R668"/>
<organism evidence="9 10">
    <name type="scientific">Morus notabilis</name>
    <dbReference type="NCBI Taxonomy" id="981085"/>
    <lineage>
        <taxon>Eukaryota</taxon>
        <taxon>Viridiplantae</taxon>
        <taxon>Streptophyta</taxon>
        <taxon>Embryophyta</taxon>
        <taxon>Tracheophyta</taxon>
        <taxon>Spermatophyta</taxon>
        <taxon>Magnoliopsida</taxon>
        <taxon>eudicotyledons</taxon>
        <taxon>Gunneridae</taxon>
        <taxon>Pentapetalae</taxon>
        <taxon>rosids</taxon>
        <taxon>fabids</taxon>
        <taxon>Rosales</taxon>
        <taxon>Moraceae</taxon>
        <taxon>Moreae</taxon>
        <taxon>Morus</taxon>
    </lineage>
</organism>
<evidence type="ECO:0000313" key="9">
    <source>
        <dbReference type="EMBL" id="EXB55427.1"/>
    </source>
</evidence>
<dbReference type="InterPro" id="IPR011767">
    <property type="entry name" value="GLR_AS"/>
</dbReference>
<evidence type="ECO:0000256" key="4">
    <source>
        <dbReference type="ARBA" id="ARBA00022982"/>
    </source>
</evidence>
<dbReference type="GO" id="GO:0015038">
    <property type="term" value="F:glutathione disulfide oxidoreductase activity"/>
    <property type="evidence" value="ECO:0007669"/>
    <property type="project" value="TreeGrafter"/>
</dbReference>
<dbReference type="GO" id="GO:0034599">
    <property type="term" value="P:cellular response to oxidative stress"/>
    <property type="evidence" value="ECO:0007669"/>
    <property type="project" value="TreeGrafter"/>
</dbReference>
<feature type="chain" id="PRO_5004932374" description="Glutaredoxin domain-containing protein" evidence="7">
    <location>
        <begin position="24"/>
        <end position="142"/>
    </location>
</feature>
<protein>
    <recommendedName>
        <fullName evidence="8">Glutaredoxin domain-containing protein</fullName>
    </recommendedName>
</protein>
<sequence>MAWRTKRNLVCLALIAAAAAVSSLSVCAAAESKSAAFVKKTISSHNIVIFSKSYCPYCGRAKAVFKELKQTPHVVELDHRDDGSDIQDGLSEIVGRRTVPQVFINGNHIGGSDDTVEAYESGELAKLLGIAAAAARDAKDDL</sequence>
<feature type="domain" description="Glutaredoxin" evidence="8">
    <location>
        <begin position="47"/>
        <end position="109"/>
    </location>
</feature>
<keyword evidence="6" id="KW-0676">Redox-active center</keyword>
<dbReference type="AlphaFoldDB" id="W9R668"/>
<comment type="similarity">
    <text evidence="2">Belongs to the glutaredoxin family. CPYC subfamily.</text>
</comment>
<dbReference type="Proteomes" id="UP000030645">
    <property type="component" value="Unassembled WGS sequence"/>
</dbReference>
<keyword evidence="4" id="KW-0249">Electron transport</keyword>
<dbReference type="FunFam" id="3.40.30.10:FF:000026">
    <property type="entry name" value="Glutaredoxin 2"/>
    <property type="match status" value="1"/>
</dbReference>
<dbReference type="Pfam" id="PF00462">
    <property type="entry name" value="Glutaredoxin"/>
    <property type="match status" value="1"/>
</dbReference>
<keyword evidence="7" id="KW-0732">Signal</keyword>
<name>W9R668_9ROSA</name>
<keyword evidence="3" id="KW-0813">Transport</keyword>
<dbReference type="EMBL" id="KE344238">
    <property type="protein sequence ID" value="EXB55427.1"/>
    <property type="molecule type" value="Genomic_DNA"/>
</dbReference>
<gene>
    <name evidence="9" type="ORF">L484_005560</name>
</gene>
<dbReference type="PRINTS" id="PR00160">
    <property type="entry name" value="GLUTAREDOXIN"/>
</dbReference>
<evidence type="ECO:0000256" key="1">
    <source>
        <dbReference type="ARBA" id="ARBA00002549"/>
    </source>
</evidence>
<keyword evidence="5" id="KW-1015">Disulfide bond</keyword>
<keyword evidence="10" id="KW-1185">Reference proteome</keyword>
<dbReference type="PANTHER" id="PTHR45694:SF5">
    <property type="entry name" value="GLUTAREDOXIN 2"/>
    <property type="match status" value="1"/>
</dbReference>
<dbReference type="SUPFAM" id="SSF52833">
    <property type="entry name" value="Thioredoxin-like"/>
    <property type="match status" value="1"/>
</dbReference>
<dbReference type="CDD" id="cd03419">
    <property type="entry name" value="GRX_GRXh_1_2_like"/>
    <property type="match status" value="1"/>
</dbReference>
<dbReference type="eggNOG" id="KOG1752">
    <property type="taxonomic scope" value="Eukaryota"/>
</dbReference>